<dbReference type="EMBL" id="CAJJDP010000042">
    <property type="protein sequence ID" value="CAD8162650.1"/>
    <property type="molecule type" value="Genomic_DNA"/>
</dbReference>
<name>A0A8S1UCR7_PAROT</name>
<keyword evidence="2" id="KW-1185">Reference proteome</keyword>
<sequence length="190" mass="22017">MISSSTIIDQYLVQDDQRGKLISVLQAIGNILPNIIMSSKQSQMCQLPFFSTHAQKICRLMKILLQKRIIIIIIALYNRKKTNKFCCLNCLNLKKIGNQIYSYEQAIRFQGNGWPNHISMSFRALYHTGIHFQIPILKKSLVYLCYVKIKKIKKSYFLFDFFEVKKQLLGLVVGLAAMIMKLFSMQCNPP</sequence>
<dbReference type="Proteomes" id="UP000683925">
    <property type="component" value="Unassembled WGS sequence"/>
</dbReference>
<organism evidence="1 2">
    <name type="scientific">Paramecium octaurelia</name>
    <dbReference type="NCBI Taxonomy" id="43137"/>
    <lineage>
        <taxon>Eukaryota</taxon>
        <taxon>Sar</taxon>
        <taxon>Alveolata</taxon>
        <taxon>Ciliophora</taxon>
        <taxon>Intramacronucleata</taxon>
        <taxon>Oligohymenophorea</taxon>
        <taxon>Peniculida</taxon>
        <taxon>Parameciidae</taxon>
        <taxon>Paramecium</taxon>
    </lineage>
</organism>
<proteinExistence type="predicted"/>
<gene>
    <name evidence="1" type="ORF">POCTA_138.1.T0420060</name>
</gene>
<evidence type="ECO:0000313" key="1">
    <source>
        <dbReference type="EMBL" id="CAD8162650.1"/>
    </source>
</evidence>
<reference evidence="1" key="1">
    <citation type="submission" date="2021-01" db="EMBL/GenBank/DDBJ databases">
        <authorList>
            <consortium name="Genoscope - CEA"/>
            <person name="William W."/>
        </authorList>
    </citation>
    <scope>NUCLEOTIDE SEQUENCE</scope>
</reference>
<protein>
    <submittedName>
        <fullName evidence="1">Uncharacterized protein</fullName>
    </submittedName>
</protein>
<accession>A0A8S1UCR7</accession>
<evidence type="ECO:0000313" key="2">
    <source>
        <dbReference type="Proteomes" id="UP000683925"/>
    </source>
</evidence>
<comment type="caution">
    <text evidence="1">The sequence shown here is derived from an EMBL/GenBank/DDBJ whole genome shotgun (WGS) entry which is preliminary data.</text>
</comment>
<dbReference type="AlphaFoldDB" id="A0A8S1UCR7"/>